<evidence type="ECO:0000313" key="4">
    <source>
        <dbReference type="EMBL" id="MBP2028056.1"/>
    </source>
</evidence>
<feature type="domain" description="ArsA HSP20-like" evidence="3">
    <location>
        <begin position="324"/>
        <end position="384"/>
    </location>
</feature>
<dbReference type="PANTHER" id="PTHR10803:SF3">
    <property type="entry name" value="ATPASE GET3"/>
    <property type="match status" value="1"/>
</dbReference>
<dbReference type="InterPro" id="IPR008978">
    <property type="entry name" value="HSP20-like_chaperone"/>
</dbReference>
<dbReference type="SUPFAM" id="SSF52540">
    <property type="entry name" value="P-loop containing nucleoside triphosphate hydrolases"/>
    <property type="match status" value="1"/>
</dbReference>
<dbReference type="Pfam" id="PF17886">
    <property type="entry name" value="ArsA_HSP20"/>
    <property type="match status" value="1"/>
</dbReference>
<name>A0ABS4KLF5_9FIRM</name>
<dbReference type="PANTHER" id="PTHR10803">
    <property type="entry name" value="ARSENICAL PUMP-DRIVING ATPASE ARSENITE-TRANSLOCATING ATPASE"/>
    <property type="match status" value="1"/>
</dbReference>
<dbReference type="Pfam" id="PF02374">
    <property type="entry name" value="ArsA_ATPase"/>
    <property type="match status" value="1"/>
</dbReference>
<reference evidence="4 5" key="1">
    <citation type="submission" date="2021-03" db="EMBL/GenBank/DDBJ databases">
        <title>Genomic Encyclopedia of Type Strains, Phase IV (KMG-IV): sequencing the most valuable type-strain genomes for metagenomic binning, comparative biology and taxonomic classification.</title>
        <authorList>
            <person name="Goeker M."/>
        </authorList>
    </citation>
    <scope>NUCLEOTIDE SEQUENCE [LARGE SCALE GENOMIC DNA]</scope>
    <source>
        <strain evidence="4 5">DSM 27512</strain>
    </source>
</reference>
<dbReference type="InterPro" id="IPR016300">
    <property type="entry name" value="ATPase_ArsA/GET3"/>
</dbReference>
<dbReference type="Gene3D" id="2.60.40.790">
    <property type="match status" value="1"/>
</dbReference>
<dbReference type="CDD" id="cd02035">
    <property type="entry name" value="ArsA"/>
    <property type="match status" value="1"/>
</dbReference>
<organism evidence="4 5">
    <name type="scientific">Acetoanaerobium pronyense</name>
    <dbReference type="NCBI Taxonomy" id="1482736"/>
    <lineage>
        <taxon>Bacteria</taxon>
        <taxon>Bacillati</taxon>
        <taxon>Bacillota</taxon>
        <taxon>Clostridia</taxon>
        <taxon>Peptostreptococcales</taxon>
        <taxon>Filifactoraceae</taxon>
        <taxon>Acetoanaerobium</taxon>
    </lineage>
</organism>
<dbReference type="NCBIfam" id="TIGR00345">
    <property type="entry name" value="GET3_arsA_TRC40"/>
    <property type="match status" value="1"/>
</dbReference>
<evidence type="ECO:0000259" key="3">
    <source>
        <dbReference type="Pfam" id="PF17886"/>
    </source>
</evidence>
<dbReference type="InterPro" id="IPR040612">
    <property type="entry name" value="ArsA_HSP20-like"/>
</dbReference>
<protein>
    <submittedName>
        <fullName evidence="4">Arsenite-transporting ATPase</fullName>
    </submittedName>
</protein>
<dbReference type="CDD" id="cd00298">
    <property type="entry name" value="ACD_sHsps_p23-like"/>
    <property type="match status" value="1"/>
</dbReference>
<dbReference type="EMBL" id="JAGGLI010000020">
    <property type="protein sequence ID" value="MBP2028056.1"/>
    <property type="molecule type" value="Genomic_DNA"/>
</dbReference>
<dbReference type="Proteomes" id="UP001314903">
    <property type="component" value="Unassembled WGS sequence"/>
</dbReference>
<dbReference type="InterPro" id="IPR025723">
    <property type="entry name" value="ArsA/GET3_ATPase-like"/>
</dbReference>
<comment type="caution">
    <text evidence="4">The sequence shown here is derived from an EMBL/GenBank/DDBJ whole genome shotgun (WGS) entry which is preliminary data.</text>
</comment>
<dbReference type="SUPFAM" id="SSF49764">
    <property type="entry name" value="HSP20-like chaperones"/>
    <property type="match status" value="1"/>
</dbReference>
<evidence type="ECO:0000256" key="1">
    <source>
        <dbReference type="ARBA" id="ARBA00011040"/>
    </source>
</evidence>
<proteinExistence type="inferred from homology"/>
<dbReference type="RefSeq" id="WP_209661113.1">
    <property type="nucleotide sequence ID" value="NZ_JAGGLI010000020.1"/>
</dbReference>
<comment type="similarity">
    <text evidence="1">Belongs to the arsA ATPase family.</text>
</comment>
<feature type="domain" description="ArsA/GET3 Anion-transporting ATPase-like" evidence="2">
    <location>
        <begin position="1"/>
        <end position="301"/>
    </location>
</feature>
<keyword evidence="5" id="KW-1185">Reference proteome</keyword>
<evidence type="ECO:0000313" key="5">
    <source>
        <dbReference type="Proteomes" id="UP001314903"/>
    </source>
</evidence>
<accession>A0ABS4KLF5</accession>
<sequence>MRIILYTGKGGVGKTSMAAATACKIAKSGKKVMIISTDQAHSLSDAFDMKIQREKTKVMDNLDAMEVDAIYEGEKSWGNLKDYIKEILTIRGEGGIEVEELLIFPGFEELFSLFKILDIYEEGKYDVLIVDCAPTGETLSLLKYPQRLSDLVSRVLPMKRKSVKVAGPAFEKITKMPMPKDGVFDDIEYVMERMQALQDLMQNKEILSIRIVTTPEKIVILESKRNFTCMYLYNYNVDAIIVNKIYPDEAMQGYFNKWIKMQKEGLNEINESFSEVPKFYVNLQNTELRTVKTLCTVGAEIFKKDNPENVLFSQEIYRYEKVEDSFIIYIYLPFAEKKELELNQTEGELILGIKNEVRRFPIPIEARSKEISSARFEDGYLQISYAPSN</sequence>
<dbReference type="InterPro" id="IPR027417">
    <property type="entry name" value="P-loop_NTPase"/>
</dbReference>
<gene>
    <name evidence="4" type="ORF">J2Z35_001855</name>
</gene>
<evidence type="ECO:0000259" key="2">
    <source>
        <dbReference type="Pfam" id="PF02374"/>
    </source>
</evidence>
<dbReference type="Gene3D" id="3.40.50.300">
    <property type="entry name" value="P-loop containing nucleotide triphosphate hydrolases"/>
    <property type="match status" value="1"/>
</dbReference>